<feature type="compositionally biased region" description="Basic and acidic residues" evidence="8">
    <location>
        <begin position="267"/>
        <end position="287"/>
    </location>
</feature>
<dbReference type="Pfam" id="PF24779">
    <property type="entry name" value="UTP23_sensor"/>
    <property type="match status" value="1"/>
</dbReference>
<sequence>MRVKRQKTNKRHMAVYQTSFAFRTPYQVLGTFLGRGFDAGFVQAGLEFKIHIKEQLPKVMMGSTKQMVTECTMSELRNLGDDYTGAVLAAKRFERRRCKHAQAVPSAQCITEIIADDNPHNYCVATQDKRLRDHLRVVRGVPLLYINRAILILEPPSAVTMEMAKEIERQKTLPTKKEITFLTKSNSDTAKRMAAKKEAKLKKKKHKGPKEPNSLSVKRKKTVATTGGKKEGHGKENEGEKSGAGHAQKRKRGDDGDGDDGGDGDDDVKVAKAEAKAGARDCEEVGVKAEPVATAKKPRKRKKKSRAGKGVDGARAEEGDGSESD</sequence>
<evidence type="ECO:0000256" key="4">
    <source>
        <dbReference type="ARBA" id="ARBA00023242"/>
    </source>
</evidence>
<dbReference type="CDD" id="cd08553">
    <property type="entry name" value="PIN_Fcf1-like"/>
    <property type="match status" value="1"/>
</dbReference>
<proteinExistence type="inferred from homology"/>
<keyword evidence="2" id="KW-0690">Ribosome biogenesis</keyword>
<dbReference type="InterPro" id="IPR029060">
    <property type="entry name" value="PIN-like_dom_sf"/>
</dbReference>
<keyword evidence="3" id="KW-0698">rRNA processing</keyword>
<evidence type="ECO:0000256" key="2">
    <source>
        <dbReference type="ARBA" id="ARBA00022517"/>
    </source>
</evidence>
<dbReference type="InterPro" id="IPR057776">
    <property type="entry name" value="UTP23_sensor"/>
</dbReference>
<dbReference type="InterPro" id="IPR006984">
    <property type="entry name" value="Fcf1/UTP23"/>
</dbReference>
<feature type="compositionally biased region" description="Acidic residues" evidence="8">
    <location>
        <begin position="256"/>
        <end position="266"/>
    </location>
</feature>
<organism evidence="10 11">
    <name type="scientific">Jimgerdemannia flammicorona</name>
    <dbReference type="NCBI Taxonomy" id="994334"/>
    <lineage>
        <taxon>Eukaryota</taxon>
        <taxon>Fungi</taxon>
        <taxon>Fungi incertae sedis</taxon>
        <taxon>Mucoromycota</taxon>
        <taxon>Mucoromycotina</taxon>
        <taxon>Endogonomycetes</taxon>
        <taxon>Endogonales</taxon>
        <taxon>Endogonaceae</taxon>
        <taxon>Jimgerdemannia</taxon>
    </lineage>
</organism>
<comment type="similarity">
    <text evidence="6">Belongs to the UTP23/FCF1 family. UTP23 subfamily.</text>
</comment>
<dbReference type="GO" id="GO:0032040">
    <property type="term" value="C:small-subunit processome"/>
    <property type="evidence" value="ECO:0007669"/>
    <property type="project" value="InterPro"/>
</dbReference>
<dbReference type="Gene3D" id="3.40.50.1010">
    <property type="entry name" value="5'-nuclease"/>
    <property type="match status" value="1"/>
</dbReference>
<feature type="compositionally biased region" description="Basic residues" evidence="8">
    <location>
        <begin position="296"/>
        <end position="307"/>
    </location>
</feature>
<feature type="compositionally biased region" description="Basic and acidic residues" evidence="8">
    <location>
        <begin position="189"/>
        <end position="198"/>
    </location>
</feature>
<dbReference type="Proteomes" id="UP000274822">
    <property type="component" value="Unassembled WGS sequence"/>
</dbReference>
<comment type="subcellular location">
    <subcellularLocation>
        <location evidence="1">Nucleus</location>
        <location evidence="1">Nucleolus</location>
    </subcellularLocation>
</comment>
<accession>A0A433QPV5</accession>
<dbReference type="GO" id="GO:0006364">
    <property type="term" value="P:rRNA processing"/>
    <property type="evidence" value="ECO:0007669"/>
    <property type="project" value="UniProtKB-KW"/>
</dbReference>
<evidence type="ECO:0000256" key="7">
    <source>
        <dbReference type="ARBA" id="ARBA00076388"/>
    </source>
</evidence>
<evidence type="ECO:0000313" key="11">
    <source>
        <dbReference type="Proteomes" id="UP000274822"/>
    </source>
</evidence>
<keyword evidence="11" id="KW-1185">Reference proteome</keyword>
<evidence type="ECO:0000256" key="5">
    <source>
        <dbReference type="ARBA" id="ARBA00037300"/>
    </source>
</evidence>
<dbReference type="EMBL" id="RBNJ01002561">
    <property type="protein sequence ID" value="RUS31823.1"/>
    <property type="molecule type" value="Genomic_DNA"/>
</dbReference>
<dbReference type="FunFam" id="3.40.50.1010:FF:000006">
    <property type="entry name" value="rRNA-processing protein UTP23 homolog"/>
    <property type="match status" value="1"/>
</dbReference>
<evidence type="ECO:0000256" key="1">
    <source>
        <dbReference type="ARBA" id="ARBA00004604"/>
    </source>
</evidence>
<evidence type="ECO:0000256" key="6">
    <source>
        <dbReference type="ARBA" id="ARBA00038503"/>
    </source>
</evidence>
<gene>
    <name evidence="10" type="ORF">BC938DRAFT_476966</name>
</gene>
<protein>
    <recommendedName>
        <fullName evidence="7">U three protein 23</fullName>
    </recommendedName>
</protein>
<dbReference type="PANTHER" id="PTHR12416">
    <property type="entry name" value="RRNA-PROCESSING PROTEIN UTP23 HOMOLOG"/>
    <property type="match status" value="1"/>
</dbReference>
<reference evidence="10 11" key="1">
    <citation type="journal article" date="2018" name="New Phytol.">
        <title>Phylogenomics of Endogonaceae and evolution of mycorrhizas within Mucoromycota.</title>
        <authorList>
            <person name="Chang Y."/>
            <person name="Desiro A."/>
            <person name="Na H."/>
            <person name="Sandor L."/>
            <person name="Lipzen A."/>
            <person name="Clum A."/>
            <person name="Barry K."/>
            <person name="Grigoriev I.V."/>
            <person name="Martin F.M."/>
            <person name="Stajich J.E."/>
            <person name="Smith M.E."/>
            <person name="Bonito G."/>
            <person name="Spatafora J.W."/>
        </authorList>
    </citation>
    <scope>NUCLEOTIDE SEQUENCE [LARGE SCALE GENOMIC DNA]</scope>
    <source>
        <strain evidence="10 11">AD002</strain>
    </source>
</reference>
<feature type="domain" description="UTP23 sensor motif region" evidence="9">
    <location>
        <begin position="203"/>
        <end position="221"/>
    </location>
</feature>
<evidence type="ECO:0000259" key="9">
    <source>
        <dbReference type="Pfam" id="PF24779"/>
    </source>
</evidence>
<comment type="function">
    <text evidence="5">Involved in rRNA-processing and ribosome biogenesis.</text>
</comment>
<feature type="compositionally biased region" description="Basic and acidic residues" evidence="8">
    <location>
        <begin position="228"/>
        <end position="243"/>
    </location>
</feature>
<keyword evidence="4" id="KW-0539">Nucleus</keyword>
<evidence type="ECO:0000256" key="3">
    <source>
        <dbReference type="ARBA" id="ARBA00022552"/>
    </source>
</evidence>
<evidence type="ECO:0000313" key="10">
    <source>
        <dbReference type="EMBL" id="RUS31823.1"/>
    </source>
</evidence>
<dbReference type="SUPFAM" id="SSF88723">
    <property type="entry name" value="PIN domain-like"/>
    <property type="match status" value="1"/>
</dbReference>
<evidence type="ECO:0000256" key="8">
    <source>
        <dbReference type="SAM" id="MobiDB-lite"/>
    </source>
</evidence>
<dbReference type="Pfam" id="PF04900">
    <property type="entry name" value="Fcf1"/>
    <property type="match status" value="1"/>
</dbReference>
<comment type="caution">
    <text evidence="10">The sequence shown here is derived from an EMBL/GenBank/DDBJ whole genome shotgun (WGS) entry which is preliminary data.</text>
</comment>
<dbReference type="AlphaFoldDB" id="A0A433QPV5"/>
<feature type="region of interest" description="Disordered" evidence="8">
    <location>
        <begin position="178"/>
        <end position="325"/>
    </location>
</feature>
<feature type="compositionally biased region" description="Basic residues" evidence="8">
    <location>
        <begin position="199"/>
        <end position="208"/>
    </location>
</feature>
<name>A0A433QPV5_9FUNG</name>